<evidence type="ECO:0000259" key="8">
    <source>
        <dbReference type="PROSITE" id="PS50071"/>
    </source>
</evidence>
<evidence type="ECO:0000256" key="1">
    <source>
        <dbReference type="ARBA" id="ARBA00004123"/>
    </source>
</evidence>
<dbReference type="InterPro" id="IPR050848">
    <property type="entry name" value="Homeobox_TF"/>
</dbReference>
<name>A0A8W8L0R3_MAGGI</name>
<dbReference type="OMA" id="MICDILS"/>
<dbReference type="OrthoDB" id="6159439at2759"/>
<accession>A0A8W8L0R3</accession>
<feature type="DNA-binding region" description="Homeobox" evidence="5">
    <location>
        <begin position="124"/>
        <end position="183"/>
    </location>
</feature>
<keyword evidence="2 5" id="KW-0238">DNA-binding</keyword>
<dbReference type="Proteomes" id="UP000005408">
    <property type="component" value="Unassembled WGS sequence"/>
</dbReference>
<proteinExistence type="predicted"/>
<dbReference type="GO" id="GO:0000981">
    <property type="term" value="F:DNA-binding transcription factor activity, RNA polymerase II-specific"/>
    <property type="evidence" value="ECO:0007669"/>
    <property type="project" value="InterPro"/>
</dbReference>
<dbReference type="InterPro" id="IPR020479">
    <property type="entry name" value="HD_metazoa"/>
</dbReference>
<dbReference type="GO" id="GO:0005634">
    <property type="term" value="C:nucleus"/>
    <property type="evidence" value="ECO:0007669"/>
    <property type="project" value="UniProtKB-SubCell"/>
</dbReference>
<dbReference type="InterPro" id="IPR001356">
    <property type="entry name" value="HD"/>
</dbReference>
<dbReference type="PANTHER" id="PTHR24333">
    <property type="entry name" value="HOMEO BOX HB9 LIKE A-RELATED"/>
    <property type="match status" value="1"/>
</dbReference>
<evidence type="ECO:0000256" key="4">
    <source>
        <dbReference type="ARBA" id="ARBA00023242"/>
    </source>
</evidence>
<dbReference type="PRINTS" id="PR00024">
    <property type="entry name" value="HOMEOBOX"/>
</dbReference>
<dbReference type="Gene3D" id="1.10.10.60">
    <property type="entry name" value="Homeodomain-like"/>
    <property type="match status" value="1"/>
</dbReference>
<dbReference type="InterPro" id="IPR017970">
    <property type="entry name" value="Homeobox_CS"/>
</dbReference>
<protein>
    <recommendedName>
        <fullName evidence="8">Homeobox domain-containing protein</fullName>
    </recommendedName>
</protein>
<dbReference type="InterPro" id="IPR009057">
    <property type="entry name" value="Homeodomain-like_sf"/>
</dbReference>
<dbReference type="SUPFAM" id="SSF46689">
    <property type="entry name" value="Homeodomain-like"/>
    <property type="match status" value="1"/>
</dbReference>
<evidence type="ECO:0000256" key="7">
    <source>
        <dbReference type="SAM" id="MobiDB-lite"/>
    </source>
</evidence>
<evidence type="ECO:0000256" key="5">
    <source>
        <dbReference type="PROSITE-ProRule" id="PRU00108"/>
    </source>
</evidence>
<reference evidence="9" key="1">
    <citation type="submission" date="2022-08" db="UniProtKB">
        <authorList>
            <consortium name="EnsemblMetazoa"/>
        </authorList>
    </citation>
    <scope>IDENTIFICATION</scope>
    <source>
        <strain evidence="9">05x7-T-G4-1.051#20</strain>
    </source>
</reference>
<dbReference type="PRINTS" id="PR00031">
    <property type="entry name" value="HTHREPRESSR"/>
</dbReference>
<keyword evidence="4 5" id="KW-0539">Nucleus</keyword>
<dbReference type="PROSITE" id="PS50071">
    <property type="entry name" value="HOMEOBOX_2"/>
    <property type="match status" value="1"/>
</dbReference>
<organism evidence="9 10">
    <name type="scientific">Magallana gigas</name>
    <name type="common">Pacific oyster</name>
    <name type="synonym">Crassostrea gigas</name>
    <dbReference type="NCBI Taxonomy" id="29159"/>
    <lineage>
        <taxon>Eukaryota</taxon>
        <taxon>Metazoa</taxon>
        <taxon>Spiralia</taxon>
        <taxon>Lophotrochozoa</taxon>
        <taxon>Mollusca</taxon>
        <taxon>Bivalvia</taxon>
        <taxon>Autobranchia</taxon>
        <taxon>Pteriomorphia</taxon>
        <taxon>Ostreida</taxon>
        <taxon>Ostreoidea</taxon>
        <taxon>Ostreidae</taxon>
        <taxon>Magallana</taxon>
    </lineage>
</organism>
<comment type="subcellular location">
    <subcellularLocation>
        <location evidence="1 5 6">Nucleus</location>
    </subcellularLocation>
</comment>
<dbReference type="AlphaFoldDB" id="A0A8W8L0R3"/>
<evidence type="ECO:0000256" key="3">
    <source>
        <dbReference type="ARBA" id="ARBA00023155"/>
    </source>
</evidence>
<dbReference type="EnsemblMetazoa" id="G25392.2">
    <property type="protein sequence ID" value="G25392.2:cds"/>
    <property type="gene ID" value="G25392"/>
</dbReference>
<evidence type="ECO:0000313" key="9">
    <source>
        <dbReference type="EnsemblMetazoa" id="G25392.2:cds"/>
    </source>
</evidence>
<feature type="region of interest" description="Disordered" evidence="7">
    <location>
        <begin position="74"/>
        <end position="109"/>
    </location>
</feature>
<dbReference type="InterPro" id="IPR000047">
    <property type="entry name" value="HTH_motif"/>
</dbReference>
<evidence type="ECO:0000313" key="10">
    <source>
        <dbReference type="Proteomes" id="UP000005408"/>
    </source>
</evidence>
<sequence length="240" mass="27727">MYRTENKQASFPNTTVCSGALWNRNIEEYRATSDYRLENKEGQCFQRKKCDKPVTRKPSFMICDILSEKDTSSKEGFTTESSYSKDTQDVSNSPVSVRSNTPDTGIDLHYTPYGKMSSSKLKKPRKARTAFTDQQLNNLEKHFARQKYLSVQDRLELATKLGLSDTQVKTWYQNRRTKWKRQTSVSLELLAEAGSIATAQRFIGSYVNPYSDSTYIPDIYHRQKSNLFVPRTMLPPLYSY</sequence>
<dbReference type="Pfam" id="PF00046">
    <property type="entry name" value="Homeodomain"/>
    <property type="match status" value="1"/>
</dbReference>
<dbReference type="GO" id="GO:0003677">
    <property type="term" value="F:DNA binding"/>
    <property type="evidence" value="ECO:0007669"/>
    <property type="project" value="UniProtKB-UniRule"/>
</dbReference>
<feature type="compositionally biased region" description="Polar residues" evidence="7">
    <location>
        <begin position="74"/>
        <end position="103"/>
    </location>
</feature>
<keyword evidence="3 5" id="KW-0371">Homeobox</keyword>
<dbReference type="SMART" id="SM00389">
    <property type="entry name" value="HOX"/>
    <property type="match status" value="1"/>
</dbReference>
<evidence type="ECO:0000256" key="2">
    <source>
        <dbReference type="ARBA" id="ARBA00023125"/>
    </source>
</evidence>
<dbReference type="CDD" id="cd00086">
    <property type="entry name" value="homeodomain"/>
    <property type="match status" value="1"/>
</dbReference>
<dbReference type="PANTHER" id="PTHR24333:SF5">
    <property type="entry name" value="VENT HOMEOBOX"/>
    <property type="match status" value="1"/>
</dbReference>
<feature type="domain" description="Homeobox" evidence="8">
    <location>
        <begin position="122"/>
        <end position="182"/>
    </location>
</feature>
<dbReference type="PROSITE" id="PS00027">
    <property type="entry name" value="HOMEOBOX_1"/>
    <property type="match status" value="1"/>
</dbReference>
<keyword evidence="10" id="KW-1185">Reference proteome</keyword>
<evidence type="ECO:0000256" key="6">
    <source>
        <dbReference type="RuleBase" id="RU000682"/>
    </source>
</evidence>